<reference evidence="2 3" key="1">
    <citation type="journal article" date="2014" name="PLoS Genet.">
        <title>The Genome of Spironucleus salmonicida Highlights a Fish Pathogen Adapted to Fluctuating Environments.</title>
        <authorList>
            <person name="Xu F."/>
            <person name="Jerlstrom-Hultqvist J."/>
            <person name="Einarsson E."/>
            <person name="Astvaldsson A."/>
            <person name="Svard S.G."/>
            <person name="Andersson J.O."/>
        </authorList>
    </citation>
    <scope>NUCLEOTIDE SEQUENCE [LARGE SCALE GENOMIC DNA]</scope>
    <source>
        <strain evidence="2 3">ATCC 50377</strain>
    </source>
</reference>
<dbReference type="GeneID" id="94295400"/>
<evidence type="ECO:0000313" key="2">
    <source>
        <dbReference type="EMBL" id="KAH0575849.1"/>
    </source>
</evidence>
<gene>
    <name evidence="2" type="ORF">SS50377_21377</name>
</gene>
<keyword evidence="1 2" id="KW-0812">Transmembrane</keyword>
<protein>
    <submittedName>
        <fullName evidence="2">Transmembrane domain-containing protein</fullName>
    </submittedName>
</protein>
<keyword evidence="3" id="KW-1185">Reference proteome</keyword>
<comment type="caution">
    <text evidence="2">The sequence shown here is derived from an EMBL/GenBank/DDBJ whole genome shotgun (WGS) entry which is preliminary data.</text>
</comment>
<sequence length="177" mass="20759">MFMESYSSNQSYLCHMQNLLIQMKQVTLYSQECQIIIIDLNNILNISYNLLVLLFYCKISLHGSILQMHHHTVQPVNLDCKIQGYVCQCLHTLLYPLMAYIVLRIINSVFGYYPQIFLHYIYGSLSGGIGYFINVWFMCLFILLLAHQIQLEVFSSSTSQCFYYYTFSLSCITRFDI</sequence>
<evidence type="ECO:0000313" key="3">
    <source>
        <dbReference type="Proteomes" id="UP000018208"/>
    </source>
</evidence>
<dbReference type="RefSeq" id="XP_067766622.1">
    <property type="nucleotide sequence ID" value="XM_067905305.1"/>
</dbReference>
<feature type="transmembrane region" description="Helical" evidence="1">
    <location>
        <begin position="119"/>
        <end position="146"/>
    </location>
</feature>
<proteinExistence type="predicted"/>
<organism evidence="2 3">
    <name type="scientific">Spironucleus salmonicida</name>
    <dbReference type="NCBI Taxonomy" id="348837"/>
    <lineage>
        <taxon>Eukaryota</taxon>
        <taxon>Metamonada</taxon>
        <taxon>Diplomonadida</taxon>
        <taxon>Hexamitidae</taxon>
        <taxon>Hexamitinae</taxon>
        <taxon>Spironucleus</taxon>
    </lineage>
</organism>
<name>A0A9P8LWF0_9EUKA</name>
<dbReference type="AlphaFoldDB" id="A0A9P8LWF0"/>
<dbReference type="EMBL" id="AUWU02000002">
    <property type="protein sequence ID" value="KAH0575849.1"/>
    <property type="molecule type" value="Genomic_DNA"/>
</dbReference>
<evidence type="ECO:0000256" key="1">
    <source>
        <dbReference type="SAM" id="Phobius"/>
    </source>
</evidence>
<keyword evidence="1" id="KW-1133">Transmembrane helix</keyword>
<dbReference type="KEGG" id="ssao:94295400"/>
<keyword evidence="1" id="KW-0472">Membrane</keyword>
<dbReference type="Proteomes" id="UP000018208">
    <property type="component" value="Unassembled WGS sequence"/>
</dbReference>
<accession>A0A9P8LWF0</accession>